<dbReference type="SUPFAM" id="SSF74653">
    <property type="entry name" value="TolA/TonB C-terminal domain"/>
    <property type="match status" value="1"/>
</dbReference>
<evidence type="ECO:0000313" key="6">
    <source>
        <dbReference type="EMBL" id="PWB01806.1"/>
    </source>
</evidence>
<dbReference type="EMBL" id="PUEC01000018">
    <property type="protein sequence ID" value="PWB01806.1"/>
    <property type="molecule type" value="Genomic_DNA"/>
</dbReference>
<evidence type="ECO:0000256" key="2">
    <source>
        <dbReference type="ARBA" id="ARBA00022692"/>
    </source>
</evidence>
<dbReference type="PROSITE" id="PS51257">
    <property type="entry name" value="PROKAR_LIPOPROTEIN"/>
    <property type="match status" value="1"/>
</dbReference>
<keyword evidence="5" id="KW-0732">Signal</keyword>
<feature type="chain" id="PRO_5015841374" evidence="5">
    <location>
        <begin position="20"/>
        <end position="212"/>
    </location>
</feature>
<keyword evidence="7" id="KW-1185">Reference proteome</keyword>
<dbReference type="AlphaFoldDB" id="A0A2V1IJF2"/>
<protein>
    <submittedName>
        <fullName evidence="6">Energy transducer TonB</fullName>
    </submittedName>
</protein>
<comment type="caution">
    <text evidence="6">The sequence shown here is derived from an EMBL/GenBank/DDBJ whole genome shotgun (WGS) entry which is preliminary data.</text>
</comment>
<name>A0A2V1IJF2_9BACT</name>
<dbReference type="GeneID" id="82526391"/>
<dbReference type="Gene3D" id="3.30.1150.10">
    <property type="match status" value="1"/>
</dbReference>
<keyword evidence="3" id="KW-1133">Transmembrane helix</keyword>
<dbReference type="Pfam" id="PF13103">
    <property type="entry name" value="TonB_2"/>
    <property type="match status" value="1"/>
</dbReference>
<keyword evidence="4" id="KW-0472">Membrane</keyword>
<gene>
    <name evidence="6" type="ORF">C5O23_08535</name>
</gene>
<reference evidence="7" key="1">
    <citation type="submission" date="2018-02" db="EMBL/GenBank/DDBJ databases">
        <authorList>
            <person name="Clavel T."/>
            <person name="Strowig T."/>
        </authorList>
    </citation>
    <scope>NUCLEOTIDE SEQUENCE [LARGE SCALE GENOMIC DNA]</scope>
    <source>
        <strain evidence="7">DSM 103720</strain>
    </source>
</reference>
<dbReference type="RefSeq" id="WP_107032529.1">
    <property type="nucleotide sequence ID" value="NZ_CAOQDP010000054.1"/>
</dbReference>
<evidence type="ECO:0000256" key="1">
    <source>
        <dbReference type="ARBA" id="ARBA00004167"/>
    </source>
</evidence>
<dbReference type="NCBIfam" id="TIGR01352">
    <property type="entry name" value="tonB_Cterm"/>
    <property type="match status" value="1"/>
</dbReference>
<organism evidence="6 7">
    <name type="scientific">Duncaniella muris</name>
    <dbReference type="NCBI Taxonomy" id="2094150"/>
    <lineage>
        <taxon>Bacteria</taxon>
        <taxon>Pseudomonadati</taxon>
        <taxon>Bacteroidota</taxon>
        <taxon>Bacteroidia</taxon>
        <taxon>Bacteroidales</taxon>
        <taxon>Muribaculaceae</taxon>
        <taxon>Duncaniella</taxon>
    </lineage>
</organism>
<evidence type="ECO:0000256" key="4">
    <source>
        <dbReference type="ARBA" id="ARBA00023136"/>
    </source>
</evidence>
<dbReference type="Proteomes" id="UP000244905">
    <property type="component" value="Unassembled WGS sequence"/>
</dbReference>
<keyword evidence="2" id="KW-0812">Transmembrane</keyword>
<proteinExistence type="predicted"/>
<dbReference type="InterPro" id="IPR006260">
    <property type="entry name" value="TonB/TolA_C"/>
</dbReference>
<feature type="signal peptide" evidence="5">
    <location>
        <begin position="1"/>
        <end position="19"/>
    </location>
</feature>
<sequence>MKKLLLVSVVLIQSCIALFAQQLYNDSTYSYREIRFPLTESDTNTVFYYFNDEWIPGLMLEMVEPQSIEKIEIKNDNFGNQAVFFTLPSKTLSQLKTKADEIRKHLFENYDPICEFPGGNGLLKEWLSANNRIPEGYKGHERVVVLFKVQPDGEITDAKMLKQSKNEAVNEGALRLVGEMPKFRVKYYTPKKMPVGMALPIVFKDPNAIYIR</sequence>
<comment type="subcellular location">
    <subcellularLocation>
        <location evidence="1">Membrane</location>
        <topology evidence="1">Single-pass membrane protein</topology>
    </subcellularLocation>
</comment>
<accession>A0A2V1IJF2</accession>
<evidence type="ECO:0000256" key="3">
    <source>
        <dbReference type="ARBA" id="ARBA00022989"/>
    </source>
</evidence>
<dbReference type="GO" id="GO:0016020">
    <property type="term" value="C:membrane"/>
    <property type="evidence" value="ECO:0007669"/>
    <property type="project" value="UniProtKB-SubCell"/>
</dbReference>
<evidence type="ECO:0000256" key="5">
    <source>
        <dbReference type="SAM" id="SignalP"/>
    </source>
</evidence>
<evidence type="ECO:0000313" key="7">
    <source>
        <dbReference type="Proteomes" id="UP000244905"/>
    </source>
</evidence>